<evidence type="ECO:0000259" key="1">
    <source>
        <dbReference type="PROSITE" id="PS50983"/>
    </source>
</evidence>
<dbReference type="OrthoDB" id="9775594at2"/>
<organism evidence="2 3">
    <name type="scientific">Novosphingobium guangzhouense</name>
    <dbReference type="NCBI Taxonomy" id="1850347"/>
    <lineage>
        <taxon>Bacteria</taxon>
        <taxon>Pseudomonadati</taxon>
        <taxon>Pseudomonadota</taxon>
        <taxon>Alphaproteobacteria</taxon>
        <taxon>Sphingomonadales</taxon>
        <taxon>Sphingomonadaceae</taxon>
        <taxon>Novosphingobium</taxon>
    </lineage>
</organism>
<dbReference type="InterPro" id="IPR050902">
    <property type="entry name" value="ABC_Transporter_SBP"/>
</dbReference>
<evidence type="ECO:0000313" key="2">
    <source>
        <dbReference type="EMBL" id="PNU02120.1"/>
    </source>
</evidence>
<proteinExistence type="predicted"/>
<dbReference type="InterPro" id="IPR002491">
    <property type="entry name" value="ABC_transptr_periplasmic_BD"/>
</dbReference>
<dbReference type="SUPFAM" id="SSF53807">
    <property type="entry name" value="Helical backbone' metal receptor"/>
    <property type="match status" value="1"/>
</dbReference>
<protein>
    <submittedName>
        <fullName evidence="2">Fe3+-hydroxamate ABC transporter substrate-binding protein</fullName>
    </submittedName>
</protein>
<evidence type="ECO:0000313" key="3">
    <source>
        <dbReference type="Proteomes" id="UP000236327"/>
    </source>
</evidence>
<gene>
    <name evidence="2" type="ORF">A8V01_09575</name>
</gene>
<dbReference type="EMBL" id="LYMM01000084">
    <property type="protein sequence ID" value="PNU02120.1"/>
    <property type="molecule type" value="Genomic_DNA"/>
</dbReference>
<dbReference type="Gene3D" id="3.40.50.1980">
    <property type="entry name" value="Nitrogenase molybdenum iron protein domain"/>
    <property type="match status" value="2"/>
</dbReference>
<dbReference type="PROSITE" id="PS50983">
    <property type="entry name" value="FE_B12_PBP"/>
    <property type="match status" value="1"/>
</dbReference>
<accession>A0A2K2FTN8</accession>
<dbReference type="PANTHER" id="PTHR30535:SF33">
    <property type="entry name" value="PERIPLASMIC BINDING PROTEIN"/>
    <property type="match status" value="1"/>
</dbReference>
<sequence length="365" mass="40427">MALSRRFFWPLLIALLLAIGGSVAWWHGAAPTASIPTAQGFTFVDDVGRTVSVKTPVRRVVVFNRYNVEFVRAVAGTAPIIGIDASTAKERAYWPELRHVAIVGQGQSTPNYDAVTNLAPDLVIVPRNGAWAEADRLLTPLGIPVAVVTAWDVLKHEQNATLLGRLFGKPKEAEALSAFYRHWRDLLAERLKGVKRKRVYLEEVGDYRTLLPGSGWHDMIETGGGINVFRDVTISAGNTARGTSQGFTVDPEEVIARKPDVIIKLQPGQYAPHPRTFSRAVLERIAERPGFGTIPAVRDGQVYHVSYYLAGGCSKIVGALQVAKWLYPERFRDVDPEAVMAEWLTRFQHVPARHGYSASLREVRE</sequence>
<name>A0A2K2FTN8_9SPHN</name>
<comment type="caution">
    <text evidence="2">The sequence shown here is derived from an EMBL/GenBank/DDBJ whole genome shotgun (WGS) entry which is preliminary data.</text>
</comment>
<dbReference type="RefSeq" id="WP_103098899.1">
    <property type="nucleotide sequence ID" value="NZ_LYMM01000084.1"/>
</dbReference>
<dbReference type="AlphaFoldDB" id="A0A2K2FTN8"/>
<keyword evidence="3" id="KW-1185">Reference proteome</keyword>
<reference evidence="2 3" key="1">
    <citation type="submission" date="2016-05" db="EMBL/GenBank/DDBJ databases">
        <title>Complete genome sequence of Novosphingobium guangzhouense SA925(T).</title>
        <authorList>
            <person name="Sha S."/>
        </authorList>
    </citation>
    <scope>NUCLEOTIDE SEQUENCE [LARGE SCALE GENOMIC DNA]</scope>
    <source>
        <strain evidence="2 3">SA925</strain>
    </source>
</reference>
<dbReference type="PANTHER" id="PTHR30535">
    <property type="entry name" value="VITAMIN B12-BINDING PROTEIN"/>
    <property type="match status" value="1"/>
</dbReference>
<dbReference type="Proteomes" id="UP000236327">
    <property type="component" value="Unassembled WGS sequence"/>
</dbReference>
<dbReference type="Pfam" id="PF01497">
    <property type="entry name" value="Peripla_BP_2"/>
    <property type="match status" value="1"/>
</dbReference>
<feature type="domain" description="Fe/B12 periplasmic-binding" evidence="1">
    <location>
        <begin position="59"/>
        <end position="334"/>
    </location>
</feature>